<feature type="repeat" description="ANK" evidence="5">
    <location>
        <begin position="375"/>
        <end position="408"/>
    </location>
</feature>
<dbReference type="PANTHER" id="PTHR24172">
    <property type="entry name" value="ANK_REP_REGION DOMAIN-CONTAINING PROTEIN"/>
    <property type="match status" value="1"/>
</dbReference>
<feature type="compositionally biased region" description="Polar residues" evidence="8">
    <location>
        <begin position="25"/>
        <end position="35"/>
    </location>
</feature>
<feature type="compositionally biased region" description="Basic and acidic residues" evidence="8">
    <location>
        <begin position="153"/>
        <end position="171"/>
    </location>
</feature>
<evidence type="ECO:0000256" key="7">
    <source>
        <dbReference type="PROSITE-ProRule" id="PRU00843"/>
    </source>
</evidence>
<feature type="binding site" evidence="7">
    <location>
        <begin position="828"/>
        <end position="833"/>
    </location>
    <ligand>
        <name>ATP</name>
        <dbReference type="ChEBI" id="CHEBI:30616"/>
    </ligand>
</feature>
<accession>A0ABQ8SB11</accession>
<dbReference type="InterPro" id="IPR036802">
    <property type="entry name" value="ATP-guanido_PTrfase_N_sf"/>
</dbReference>
<dbReference type="SUPFAM" id="SSF48403">
    <property type="entry name" value="Ankyrin repeat"/>
    <property type="match status" value="1"/>
</dbReference>
<evidence type="ECO:0000259" key="10">
    <source>
        <dbReference type="PROSITE" id="PS51510"/>
    </source>
</evidence>
<reference evidence="11 12" key="1">
    <citation type="journal article" date="2022" name="Allergy">
        <title>Genome assembly and annotation of Periplaneta americana reveal a comprehensive cockroach allergen profile.</title>
        <authorList>
            <person name="Wang L."/>
            <person name="Xiong Q."/>
            <person name="Saelim N."/>
            <person name="Wang L."/>
            <person name="Nong W."/>
            <person name="Wan A.T."/>
            <person name="Shi M."/>
            <person name="Liu X."/>
            <person name="Cao Q."/>
            <person name="Hui J.H.L."/>
            <person name="Sookrung N."/>
            <person name="Leung T.F."/>
            <person name="Tungtrongchitr A."/>
            <person name="Tsui S.K.W."/>
        </authorList>
    </citation>
    <scope>NUCLEOTIDE SEQUENCE [LARGE SCALE GENOMIC DNA]</scope>
    <source>
        <strain evidence="11">PWHHKU_190912</strain>
    </source>
</reference>
<feature type="compositionally biased region" description="Acidic residues" evidence="8">
    <location>
        <begin position="47"/>
        <end position="64"/>
    </location>
</feature>
<evidence type="ECO:0000256" key="4">
    <source>
        <dbReference type="ARBA" id="ARBA00022840"/>
    </source>
</evidence>
<dbReference type="Pfam" id="PF00217">
    <property type="entry name" value="ATP-gua_Ptrans"/>
    <property type="match status" value="1"/>
</dbReference>
<name>A0ABQ8SB11_PERAM</name>
<feature type="compositionally biased region" description="Basic and acidic residues" evidence="8">
    <location>
        <begin position="203"/>
        <end position="244"/>
    </location>
</feature>
<evidence type="ECO:0000256" key="3">
    <source>
        <dbReference type="ARBA" id="ARBA00022777"/>
    </source>
</evidence>
<keyword evidence="3 7" id="KW-0418">Kinase</keyword>
<dbReference type="EMBL" id="JAJSOF020000031">
    <property type="protein sequence ID" value="KAJ4431185.1"/>
    <property type="molecule type" value="Genomic_DNA"/>
</dbReference>
<dbReference type="Gene3D" id="1.25.40.20">
    <property type="entry name" value="Ankyrin repeat-containing domain"/>
    <property type="match status" value="1"/>
</dbReference>
<feature type="compositionally biased region" description="Basic and acidic residues" evidence="8">
    <location>
        <begin position="180"/>
        <end position="189"/>
    </location>
</feature>
<evidence type="ECO:0008006" key="13">
    <source>
        <dbReference type="Google" id="ProtNLM"/>
    </source>
</evidence>
<dbReference type="PROSITE" id="PS51509">
    <property type="entry name" value="PHOSPHAGEN_KINASE_N"/>
    <property type="match status" value="1"/>
</dbReference>
<dbReference type="PROSITE" id="PS51510">
    <property type="entry name" value="PHOSPHAGEN_KINASE_C"/>
    <property type="match status" value="1"/>
</dbReference>
<dbReference type="Gene3D" id="1.10.135.10">
    <property type="entry name" value="ATP:guanido phosphotransferase, N-terminal domain"/>
    <property type="match status" value="1"/>
</dbReference>
<feature type="repeat" description="ANK" evidence="5">
    <location>
        <begin position="341"/>
        <end position="361"/>
    </location>
</feature>
<feature type="region of interest" description="Disordered" evidence="8">
    <location>
        <begin position="153"/>
        <end position="255"/>
    </location>
</feature>
<evidence type="ECO:0000256" key="5">
    <source>
        <dbReference type="PROSITE-ProRule" id="PRU00023"/>
    </source>
</evidence>
<feature type="binding site" evidence="7">
    <location>
        <position position="745"/>
    </location>
    <ligand>
        <name>ATP</name>
        <dbReference type="ChEBI" id="CHEBI:30616"/>
    </ligand>
</feature>
<dbReference type="Proteomes" id="UP001148838">
    <property type="component" value="Unassembled WGS sequence"/>
</dbReference>
<sequence>MNDVIKITRVKATDDFNFVYQQAAATGASRISSRAPTPPVGPKVVEPPEDEEDEGVGEEGDQDEEYRRQAEEKRTPPGIKTTAFEFVTQHLNHHVITRPQFIVVQEFVLFLTNEFQKQEWDEDKFDTVQDKKLEKIQFCAFQEEEEAARRLWEAEQHQHREEEEQGGHGEAEGEIGAGENGERVDRWEREEDEVEGAADEGEEREHEEGMSEHIHNGEVDEDVHNNEGEADVEGREADEKRDAMGEDVGTSQREEDVEVKRLVEEGNMEQLANLVLNGEGHRLIGLTSDDPELQGFLNNVPAYMAKIRAVHEAAQEGRLRDLQAALDRRKFAVARDGSNAMGTTPLHVATLFGHTAIVRYLASRFPETLQSRDSSDRTPLHYAATMADNGHYYNLLLNLGADPSLKDNLDNTAEYYLKNTGILTHQDLLDEYGSSAQTAEDMLEDKVPNDTFSARRDVDDPEVLETLERCYELIREETSSNGQVMSGTLLQRYLKRPVFEKLRLRLTRMDNNLLDVIWPGAKEIPEDNDDDIDEELEELIQRNGGVIAPDYESYTVFAELLLPLIKDLHGMLVSYDLHPQPKSMFYLPDDDDDENDDEEIRKKKGLIGKINVDPSGKYAKSGRIECCRNLAEYQFPSSLSYANLEALERDLVSALEACEATEIKDTDDDEDEEENKSYYSMAEVLEENSEIRDKLEASNLLILLTDDHENEENLLHGQHWPHGRGVFISKDGNIAIWINVQEHLRVLSSTPQDKPASLGEAYDRLAHLMMDLETMFEFKTDPLLGYLTACPSVLGNTLHIYLSVHLPKLGKEEDKLQRLCSVRGLNIKKKSDGEDMFNLWNQQSLSITEHQTIKDFSTAASNVIQLEGNSSKTQNK</sequence>
<dbReference type="PANTHER" id="PTHR24172:SF4">
    <property type="entry name" value="ANK_REP_REGION DOMAIN-CONTAINING PROTEIN"/>
    <property type="match status" value="1"/>
</dbReference>
<dbReference type="InterPro" id="IPR036770">
    <property type="entry name" value="Ankyrin_rpt-contain_sf"/>
</dbReference>
<keyword evidence="5" id="KW-0040">ANK repeat</keyword>
<gene>
    <name evidence="11" type="ORF">ANN_19782</name>
</gene>
<evidence type="ECO:0000256" key="1">
    <source>
        <dbReference type="ARBA" id="ARBA00022679"/>
    </source>
</evidence>
<dbReference type="Pfam" id="PF02807">
    <property type="entry name" value="ATP-gua_PtransN"/>
    <property type="match status" value="1"/>
</dbReference>
<evidence type="ECO:0000256" key="8">
    <source>
        <dbReference type="SAM" id="MobiDB-lite"/>
    </source>
</evidence>
<protein>
    <recommendedName>
        <fullName evidence="13">Arginine kinase</fullName>
    </recommendedName>
</protein>
<dbReference type="InterPro" id="IPR022414">
    <property type="entry name" value="ATP-guanido_PTrfase_cat"/>
</dbReference>
<dbReference type="PROSITE" id="PS50297">
    <property type="entry name" value="ANK_REP_REGION"/>
    <property type="match status" value="2"/>
</dbReference>
<proteinExistence type="inferred from homology"/>
<dbReference type="InterPro" id="IPR002110">
    <property type="entry name" value="Ankyrin_rpt"/>
</dbReference>
<keyword evidence="2 7" id="KW-0547">Nucleotide-binding</keyword>
<evidence type="ECO:0000259" key="9">
    <source>
        <dbReference type="PROSITE" id="PS51509"/>
    </source>
</evidence>
<feature type="compositionally biased region" description="Basic and acidic residues" evidence="8">
    <location>
        <begin position="65"/>
        <end position="75"/>
    </location>
</feature>
<dbReference type="SUPFAM" id="SSF55931">
    <property type="entry name" value="Glutamine synthetase/guanido kinase"/>
    <property type="match status" value="1"/>
</dbReference>
<evidence type="ECO:0000256" key="6">
    <source>
        <dbReference type="PROSITE-ProRule" id="PRU00842"/>
    </source>
</evidence>
<feature type="binding site" evidence="7">
    <location>
        <begin position="799"/>
        <end position="803"/>
    </location>
    <ligand>
        <name>ATP</name>
        <dbReference type="ChEBI" id="CHEBI:30616"/>
    </ligand>
</feature>
<dbReference type="SUPFAM" id="SSF48034">
    <property type="entry name" value="Guanido kinase N-terminal domain"/>
    <property type="match status" value="1"/>
</dbReference>
<comment type="caution">
    <text evidence="7">Lacks conserved residue(s) required for the propagation of feature annotation.</text>
</comment>
<evidence type="ECO:0000313" key="12">
    <source>
        <dbReference type="Proteomes" id="UP001148838"/>
    </source>
</evidence>
<dbReference type="InterPro" id="IPR014746">
    <property type="entry name" value="Gln_synth/guanido_kin_cat_dom"/>
</dbReference>
<dbReference type="Pfam" id="PF12796">
    <property type="entry name" value="Ank_2"/>
    <property type="match status" value="1"/>
</dbReference>
<feature type="binding site" evidence="7">
    <location>
        <begin position="621"/>
        <end position="625"/>
    </location>
    <ligand>
        <name>ATP</name>
        <dbReference type="ChEBI" id="CHEBI:30616"/>
    </ligand>
</feature>
<evidence type="ECO:0000256" key="2">
    <source>
        <dbReference type="ARBA" id="ARBA00022741"/>
    </source>
</evidence>
<evidence type="ECO:0000313" key="11">
    <source>
        <dbReference type="EMBL" id="KAJ4431185.1"/>
    </source>
</evidence>
<organism evidence="11 12">
    <name type="scientific">Periplaneta americana</name>
    <name type="common">American cockroach</name>
    <name type="synonym">Blatta americana</name>
    <dbReference type="NCBI Taxonomy" id="6978"/>
    <lineage>
        <taxon>Eukaryota</taxon>
        <taxon>Metazoa</taxon>
        <taxon>Ecdysozoa</taxon>
        <taxon>Arthropoda</taxon>
        <taxon>Hexapoda</taxon>
        <taxon>Insecta</taxon>
        <taxon>Pterygota</taxon>
        <taxon>Neoptera</taxon>
        <taxon>Polyneoptera</taxon>
        <taxon>Dictyoptera</taxon>
        <taxon>Blattodea</taxon>
        <taxon>Blattoidea</taxon>
        <taxon>Blattidae</taxon>
        <taxon>Blattinae</taxon>
        <taxon>Periplaneta</taxon>
    </lineage>
</organism>
<dbReference type="Gene3D" id="3.30.590.10">
    <property type="entry name" value="Glutamine synthetase/guanido kinase, catalytic domain"/>
    <property type="match status" value="1"/>
</dbReference>
<keyword evidence="1 7" id="KW-0808">Transferase</keyword>
<keyword evidence="4 7" id="KW-0067">ATP-binding</keyword>
<dbReference type="SMART" id="SM00248">
    <property type="entry name" value="ANK"/>
    <property type="match status" value="2"/>
</dbReference>
<comment type="caution">
    <text evidence="11">The sequence shown here is derived from an EMBL/GenBank/DDBJ whole genome shotgun (WGS) entry which is preliminary data.</text>
</comment>
<feature type="region of interest" description="Disordered" evidence="8">
    <location>
        <begin position="25"/>
        <end position="76"/>
    </location>
</feature>
<feature type="domain" description="Phosphagen kinase N-terminal" evidence="9">
    <location>
        <begin position="470"/>
        <end position="570"/>
    </location>
</feature>
<dbReference type="PROSITE" id="PS50088">
    <property type="entry name" value="ANK_REPEAT"/>
    <property type="match status" value="2"/>
</dbReference>
<keyword evidence="12" id="KW-1185">Reference proteome</keyword>
<feature type="compositionally biased region" description="Acidic residues" evidence="8">
    <location>
        <begin position="190"/>
        <end position="202"/>
    </location>
</feature>
<dbReference type="InterPro" id="IPR022413">
    <property type="entry name" value="ATP-guanido_PTrfase_N"/>
</dbReference>
<feature type="domain" description="Phosphagen kinase C-terminal" evidence="10">
    <location>
        <begin position="618"/>
        <end position="870"/>
    </location>
</feature>
<comment type="similarity">
    <text evidence="6">Belongs to the ATP:guanido phosphotransferase family.</text>
</comment>